<protein>
    <submittedName>
        <fullName evidence="1">Uncharacterized protein</fullName>
    </submittedName>
</protein>
<dbReference type="RefSeq" id="WP_236346848.1">
    <property type="nucleotide sequence ID" value="NZ_CAKMMF010000043.1"/>
</dbReference>
<comment type="caution">
    <text evidence="1">The sequence shown here is derived from an EMBL/GenBank/DDBJ whole genome shotgun (WGS) entry which is preliminary data.</text>
</comment>
<evidence type="ECO:0000313" key="1">
    <source>
        <dbReference type="EMBL" id="CAH1223737.1"/>
    </source>
</evidence>
<organism evidence="1 2">
    <name type="scientific">Paenibacillus plantiphilus</name>
    <dbReference type="NCBI Taxonomy" id="2905650"/>
    <lineage>
        <taxon>Bacteria</taxon>
        <taxon>Bacillati</taxon>
        <taxon>Bacillota</taxon>
        <taxon>Bacilli</taxon>
        <taxon>Bacillales</taxon>
        <taxon>Paenibacillaceae</taxon>
        <taxon>Paenibacillus</taxon>
    </lineage>
</organism>
<name>A0ABM9CVB3_9BACL</name>
<accession>A0ABM9CVB3</accession>
<reference evidence="1" key="1">
    <citation type="submission" date="2022-01" db="EMBL/GenBank/DDBJ databases">
        <authorList>
            <person name="Criscuolo A."/>
        </authorList>
    </citation>
    <scope>NUCLEOTIDE SEQUENCE</scope>
    <source>
        <strain evidence="1">CIP111893</strain>
    </source>
</reference>
<gene>
    <name evidence="1" type="ORF">PAECIP111893_05036</name>
</gene>
<dbReference type="Proteomes" id="UP000838686">
    <property type="component" value="Unassembled WGS sequence"/>
</dbReference>
<evidence type="ECO:0000313" key="2">
    <source>
        <dbReference type="Proteomes" id="UP000838686"/>
    </source>
</evidence>
<dbReference type="EMBL" id="CAKMMF010000043">
    <property type="protein sequence ID" value="CAH1223737.1"/>
    <property type="molecule type" value="Genomic_DNA"/>
</dbReference>
<keyword evidence="2" id="KW-1185">Reference proteome</keyword>
<proteinExistence type="predicted"/>
<sequence>MNQLTEQQHHELQLDALREVCRKRQLELNELKLASADAEKSIHIRRKAVEGKLQTVQALQQHLNRMSQLLIDNAARVSYERDYEQRQQYYKYTDPSEVDAKAFRPLSAAWRSYRGVIVSPDGLRFQNGRIQSALRALAGAGFLCIAFNQEVGAAVEPSAEEGYYEFRDEIMLLNWLTEQGIKPIVLCTWVLQSSWFDLLDSATIWYDICEHEDVLWGMDASARLKHYDLLKQSTVVTYSDKKWKRYAGPRKDAVYLDSDGIGEAVIRLSGSLEV</sequence>